<dbReference type="GO" id="GO:0004713">
    <property type="term" value="F:protein tyrosine kinase activity"/>
    <property type="evidence" value="ECO:0007669"/>
    <property type="project" value="TreeGrafter"/>
</dbReference>
<dbReference type="FunFam" id="3.40.50.300:FF:000527">
    <property type="entry name" value="Tyrosine-protein kinase etk"/>
    <property type="match status" value="1"/>
</dbReference>
<dbReference type="GO" id="GO:0005886">
    <property type="term" value="C:plasma membrane"/>
    <property type="evidence" value="ECO:0007669"/>
    <property type="project" value="TreeGrafter"/>
</dbReference>
<dbReference type="InterPro" id="IPR027417">
    <property type="entry name" value="P-loop_NTPase"/>
</dbReference>
<reference evidence="5" key="1">
    <citation type="journal article" date="2014" name="Front. Microbiol.">
        <title>High frequency of phylogenetically diverse reductive dehalogenase-homologous genes in deep subseafloor sedimentary metagenomes.</title>
        <authorList>
            <person name="Kawai M."/>
            <person name="Futagami T."/>
            <person name="Toyoda A."/>
            <person name="Takaki Y."/>
            <person name="Nishi S."/>
            <person name="Hori S."/>
            <person name="Arai W."/>
            <person name="Tsubouchi T."/>
            <person name="Morono Y."/>
            <person name="Uchiyama I."/>
            <person name="Ito T."/>
            <person name="Fujiyama A."/>
            <person name="Inagaki F."/>
            <person name="Takami H."/>
        </authorList>
    </citation>
    <scope>NUCLEOTIDE SEQUENCE</scope>
    <source>
        <strain evidence="5">Expedition CK06-06</strain>
    </source>
</reference>
<name>X0T0M9_9ZZZZ</name>
<keyword evidence="1" id="KW-0808">Transferase</keyword>
<dbReference type="GO" id="GO:0005524">
    <property type="term" value="F:ATP binding"/>
    <property type="evidence" value="ECO:0007669"/>
    <property type="project" value="UniProtKB-KW"/>
</dbReference>
<dbReference type="InterPro" id="IPR050445">
    <property type="entry name" value="Bact_polysacc_biosynth/exp"/>
</dbReference>
<organism evidence="5">
    <name type="scientific">marine sediment metagenome</name>
    <dbReference type="NCBI Taxonomy" id="412755"/>
    <lineage>
        <taxon>unclassified sequences</taxon>
        <taxon>metagenomes</taxon>
        <taxon>ecological metagenomes</taxon>
    </lineage>
</organism>
<gene>
    <name evidence="5" type="ORF">S01H1_07543</name>
</gene>
<dbReference type="PANTHER" id="PTHR32309:SF13">
    <property type="entry name" value="FERRIC ENTEROBACTIN TRANSPORT PROTEIN FEPE"/>
    <property type="match status" value="1"/>
</dbReference>
<protein>
    <submittedName>
        <fullName evidence="5">Uncharacterized protein</fullName>
    </submittedName>
</protein>
<proteinExistence type="predicted"/>
<dbReference type="InterPro" id="IPR033756">
    <property type="entry name" value="YlxH/NBP35"/>
</dbReference>
<dbReference type="PANTHER" id="PTHR32309">
    <property type="entry name" value="TYROSINE-PROTEIN KINASE"/>
    <property type="match status" value="1"/>
</dbReference>
<dbReference type="Gene3D" id="3.40.50.300">
    <property type="entry name" value="P-loop containing nucleotide triphosphate hydrolases"/>
    <property type="match status" value="1"/>
</dbReference>
<dbReference type="NCBIfam" id="TIGR01007">
    <property type="entry name" value="eps_fam"/>
    <property type="match status" value="1"/>
</dbReference>
<keyword evidence="4" id="KW-0067">ATP-binding</keyword>
<dbReference type="AlphaFoldDB" id="X0T0M9"/>
<evidence type="ECO:0000256" key="2">
    <source>
        <dbReference type="ARBA" id="ARBA00022741"/>
    </source>
</evidence>
<keyword evidence="3" id="KW-0418">Kinase</keyword>
<comment type="caution">
    <text evidence="5">The sequence shown here is derived from an EMBL/GenBank/DDBJ whole genome shotgun (WGS) entry which is preliminary data.</text>
</comment>
<dbReference type="CDD" id="cd05387">
    <property type="entry name" value="BY-kinase"/>
    <property type="match status" value="1"/>
</dbReference>
<sequence length="326" mass="36047">AISPLNRTSPNTKVNLAVGLLLGLGLGALAAFLIEQTDNSIKNVSDIERKGINVLGIIPDISKSKSATKKRNITRKTQKTPKGQEGTINIARDIKRRIITKEDPRSPISEAYRSLRTSITYASVDNPTKTIIVTSPGPGEGKTTTITNLAITFANIGKRTLLVDADLRRPVIHRIFNLNIEPGVTHYLTGFPRDIRPLIKQTEIKNLQVITAGATPPDPSVLISSKRMHEFIKSLEIGWDIILFDAPPAIAVTDTSLLAKEINQFIIVVKSGQTDKFAFDRAIQMLESVNAPIAGAIMNAVSPKTSYESYYYYHEYYHYYGKDKNK</sequence>
<evidence type="ECO:0000256" key="4">
    <source>
        <dbReference type="ARBA" id="ARBA00022840"/>
    </source>
</evidence>
<evidence type="ECO:0000256" key="3">
    <source>
        <dbReference type="ARBA" id="ARBA00022777"/>
    </source>
</evidence>
<dbReference type="EMBL" id="BARS01003881">
    <property type="protein sequence ID" value="GAF69595.1"/>
    <property type="molecule type" value="Genomic_DNA"/>
</dbReference>
<dbReference type="SUPFAM" id="SSF52540">
    <property type="entry name" value="P-loop containing nucleoside triphosphate hydrolases"/>
    <property type="match status" value="1"/>
</dbReference>
<dbReference type="InterPro" id="IPR005702">
    <property type="entry name" value="Wzc-like_C"/>
</dbReference>
<dbReference type="GO" id="GO:0042802">
    <property type="term" value="F:identical protein binding"/>
    <property type="evidence" value="ECO:0007669"/>
    <property type="project" value="UniProtKB-ARBA"/>
</dbReference>
<keyword evidence="2" id="KW-0547">Nucleotide-binding</keyword>
<accession>X0T0M9</accession>
<dbReference type="Pfam" id="PF10609">
    <property type="entry name" value="ParA"/>
    <property type="match status" value="1"/>
</dbReference>
<evidence type="ECO:0000256" key="1">
    <source>
        <dbReference type="ARBA" id="ARBA00022679"/>
    </source>
</evidence>
<evidence type="ECO:0000313" key="5">
    <source>
        <dbReference type="EMBL" id="GAF69595.1"/>
    </source>
</evidence>
<feature type="non-terminal residue" evidence="5">
    <location>
        <position position="1"/>
    </location>
</feature>